<dbReference type="PROSITE" id="PS51470">
    <property type="entry name" value="FG_GAP"/>
    <property type="match status" value="3"/>
</dbReference>
<evidence type="ECO:0000313" key="6">
    <source>
        <dbReference type="Proteomes" id="UP001431902"/>
    </source>
</evidence>
<dbReference type="SMART" id="SM00191">
    <property type="entry name" value="Int_alpha"/>
    <property type="match status" value="7"/>
</dbReference>
<dbReference type="PANTHER" id="PTHR23221">
    <property type="entry name" value="GLYCOSYLPHOSPHATIDYLINOSITOL PHOSPHOLIPASE D"/>
    <property type="match status" value="1"/>
</dbReference>
<keyword evidence="6" id="KW-1185">Reference proteome</keyword>
<dbReference type="Gene3D" id="2.60.40.10">
    <property type="entry name" value="Immunoglobulins"/>
    <property type="match status" value="1"/>
</dbReference>
<proteinExistence type="predicted"/>
<dbReference type="InterPro" id="IPR013519">
    <property type="entry name" value="Int_alpha_beta-p"/>
</dbReference>
<keyword evidence="1" id="KW-0732">Signal</keyword>
<dbReference type="InterPro" id="IPR013783">
    <property type="entry name" value="Ig-like_fold"/>
</dbReference>
<dbReference type="PROSITE" id="PS00330">
    <property type="entry name" value="HEMOLYSIN_CALCIUM"/>
    <property type="match status" value="1"/>
</dbReference>
<keyword evidence="3" id="KW-0378">Hydrolase</keyword>
<sequence length="1920" mass="195602">MSETQLASFSDAQVALLNLSLINSDQAAAMATAGNLDSLSAAQVQSLQAEAIDSVPPDVIDNLSAEEIKALGNEQLAALTSEQAAAIGAAGGFADLTNAQVAQLNAAAIDSVPPGVIDNLSAAEIKALSNQQLAALTSDQAAAIGAAGGFAELTNAQVAQLNAAAIDSVPPGVIDNLSAAEIKALSNQQLAALTSDQAAAIGAAGGFAELTNAQVAQLNAAAIDSVPAGVIDNLSAAEIKALSNQQLAALTSDQAAAIGAAGGFAELTNAQVAQLNAAAIDSVPAGVIDNLSAAEIKALSNQQLAALTSDQAAAIGAAGGFAELTPAQILMLQPSAIDSVPAARFSNWSSQQIDDLSTDQTNALSLEQKAALLGDFQTTGLELARADQGIAGFSITAGSKNGLAPDLNFGSVSSIIGDVNDDGFDDILIGSWEQGGAIIFGSNSGLAIQLDNLGDRGYLLGNTPKSSGVGVAVTGIRDINNDGINDFAIAANTAAGDNVGKVYIVYGNKSGNYSALSEVSALQNLISNGAGFVVNGYIQGGRLGYSQMSSGDFNGDGIDDILVGLGNPVSQPGEAYIILGSVGRIDDVNLTNISLAQGIRISGAQNSDRFGRAVSFLGDVNGDGLGDVAIGAPLHDVPAANDVGRVYIVFGTENPNTLTISDILQQNLGFYVAADVSQSMPGRPQRIGEEVHAIGDINGDGLADVLISTNENGSFIVYGKSNTTSIDASDLAGKGIKIIPSQIDERFSGYSASAIGDWNGDGIGDFAVTTTWSGSEGKLKSGTSYVVFGNISGNEINLQNIKDGIGGFALFGENSGDYAAYSIKSGDINGDGLSDIIVSAPFYDRTFESNEGRTYVVFGIKKFLPDEAQIGTEGDDILIGTSGNDNLYGGLGNDRLIAGGGGVDVLSGGAGNDTFVLNTHNVAALSAGVTSGRLATLDGGNGFDTIELAGGADLDFTAITNVGAGTPGSTSRVESIERIDLATDSSANTLTLTALDVLDMSRAGVVTQDTIGWLSGSYNLATASGRKQLVVNGANNDTLNLDGVWISAGDVTFNSQTYQVLNHTTRMAQILVDADVHVTPAPVVTVIQNVEFSQTSGTLIIGDTVDLVIRTIQTGLTNAGITINGKPATGFTDNGDNTYTVTYTVAEGDNNIADVVSIPVSVSLTNGTQTFGPYTAAPSAATSPAIDANIGSTDVPALLPMNFLAHSTNYADSVWAKVGLTVNSRLSSLSGMNNAFTVHGAAHLNLNQYTLDTIDIGQTYTTSIYIHKTTNTFASTASQPQFYLIARNTSNGYLAGESVFINTTTGELTPTQGTNTYSIESVSTDYWRVSVSLTAPVGTSRLQSSLYGMHNQNILTTGESLPGVVVSGSQVNLGSVATKYIVTGSTSATSMTDEKVSSQELVDGFMLSVDVSDVAAGDRVELLVNGVPFATPVYSAPLAAGATKASVTLTNRPELVDGTYTLTARMTDAAGNAGAASTAGVSITVDTSGAETIQGTSANNSIRAGAGNDVVVVSAGTDTVDGGTGFDTLRAVNGGTLELTPANGSTYTGIERIDLATDTAANVLNLDANRVLAMSAVDQVITGTSSDGNSWSDGTYTLGANSGGKDQLVIDGTGADTLNLSGAWALLGNVTQGGNTYNVYDHGTLAAQVLVDSDVQVGLTLTGAGVAGPMIAALNVKLYDTAGNLLKSTTTDANGQFSAEGITYRGAMLIVMEDANGDAADYKDEFTGNNVDLTANLRAVVNFTGADTDLSVTPLTELAVRKMNLTGKQAPSDVNFITSVNAQVAEAFGVADMLDKVVAVNDAGYDAAGSAQAQLYGKMLGALSLLDAVTGSMENTLAQTAAHLQLVTDGNGVVTDAQLSNSLTPGVALAQSALDAYVLASSGSEVIAAQAVVATYMTQHTLGFQDMNSHFYASTAVFPV</sequence>
<evidence type="ECO:0000256" key="4">
    <source>
        <dbReference type="ARBA" id="ARBA00023180"/>
    </source>
</evidence>
<organism evidence="5 6">
    <name type="scientific">Limnohabitans lacus</name>
    <dbReference type="NCBI Taxonomy" id="3045173"/>
    <lineage>
        <taxon>Bacteria</taxon>
        <taxon>Pseudomonadati</taxon>
        <taxon>Pseudomonadota</taxon>
        <taxon>Betaproteobacteria</taxon>
        <taxon>Burkholderiales</taxon>
        <taxon>Comamonadaceae</taxon>
        <taxon>Limnohabitans</taxon>
    </lineage>
</organism>
<dbReference type="InterPro" id="IPR032675">
    <property type="entry name" value="LRR_dom_sf"/>
</dbReference>
<dbReference type="Gene3D" id="2.130.10.130">
    <property type="entry name" value="Integrin alpha, N-terminal"/>
    <property type="match status" value="4"/>
</dbReference>
<gene>
    <name evidence="5" type="ORF">QLQ16_15375</name>
</gene>
<dbReference type="Gene3D" id="3.80.10.10">
    <property type="entry name" value="Ribonuclease Inhibitor"/>
    <property type="match status" value="1"/>
</dbReference>
<evidence type="ECO:0000256" key="1">
    <source>
        <dbReference type="ARBA" id="ARBA00022729"/>
    </source>
</evidence>
<dbReference type="Pfam" id="PF00353">
    <property type="entry name" value="HemolysinCabind"/>
    <property type="match status" value="2"/>
</dbReference>
<dbReference type="InterPro" id="IPR000413">
    <property type="entry name" value="Integrin_alpha"/>
</dbReference>
<evidence type="ECO:0000256" key="3">
    <source>
        <dbReference type="ARBA" id="ARBA00022801"/>
    </source>
</evidence>
<dbReference type="SUPFAM" id="SSF69318">
    <property type="entry name" value="Integrin alpha N-terminal domain"/>
    <property type="match status" value="3"/>
</dbReference>
<keyword evidence="2" id="KW-0677">Repeat</keyword>
<accession>A0ABT6XB42</accession>
<dbReference type="PRINTS" id="PR00313">
    <property type="entry name" value="CABNDNGRPT"/>
</dbReference>
<dbReference type="Pfam" id="PF01839">
    <property type="entry name" value="FG-GAP"/>
    <property type="match status" value="2"/>
</dbReference>
<evidence type="ECO:0000256" key="2">
    <source>
        <dbReference type="ARBA" id="ARBA00022737"/>
    </source>
</evidence>
<evidence type="ECO:0000313" key="5">
    <source>
        <dbReference type="EMBL" id="MDI9235218.1"/>
    </source>
</evidence>
<comment type="caution">
    <text evidence="5">The sequence shown here is derived from an EMBL/GenBank/DDBJ whole genome shotgun (WGS) entry which is preliminary data.</text>
</comment>
<keyword evidence="4" id="KW-0325">Glycoprotein</keyword>
<dbReference type="InterPro" id="IPR028994">
    <property type="entry name" value="Integrin_alpha_N"/>
</dbReference>
<dbReference type="Proteomes" id="UP001431902">
    <property type="component" value="Unassembled WGS sequence"/>
</dbReference>
<dbReference type="PANTHER" id="PTHR23221:SF7">
    <property type="entry name" value="PHOSPHATIDYLINOSITOL-GLYCAN-SPECIFIC PHOSPHOLIPASE D"/>
    <property type="match status" value="1"/>
</dbReference>
<protein>
    <submittedName>
        <fullName evidence="5">Ig-like domain-containing protein</fullName>
    </submittedName>
</protein>
<dbReference type="InterPro" id="IPR018511">
    <property type="entry name" value="Hemolysin-typ_Ca-bd_CS"/>
</dbReference>
<dbReference type="InterPro" id="IPR001343">
    <property type="entry name" value="Hemolysn_Ca-bd"/>
</dbReference>
<dbReference type="RefSeq" id="WP_283225549.1">
    <property type="nucleotide sequence ID" value="NZ_JASGBH010000016.1"/>
</dbReference>
<name>A0ABT6XB42_9BURK</name>
<dbReference type="InterPro" id="IPR013517">
    <property type="entry name" value="FG-GAP"/>
</dbReference>
<dbReference type="PRINTS" id="PR01185">
    <property type="entry name" value="INTEGRINA"/>
</dbReference>
<dbReference type="EMBL" id="JASGBH010000016">
    <property type="protein sequence ID" value="MDI9235218.1"/>
    <property type="molecule type" value="Genomic_DNA"/>
</dbReference>
<reference evidence="5" key="1">
    <citation type="submission" date="2023-05" db="EMBL/GenBank/DDBJ databases">
        <title>Limnohabitans sp. strain HM2-2 Genome sequencing and assembly.</title>
        <authorList>
            <person name="Jung Y."/>
        </authorList>
    </citation>
    <scope>NUCLEOTIDE SEQUENCE</scope>
    <source>
        <strain evidence="5">HM2-2</strain>
    </source>
</reference>